<evidence type="ECO:0000313" key="2">
    <source>
        <dbReference type="EMBL" id="TDW81789.1"/>
    </source>
</evidence>
<keyword evidence="1" id="KW-0732">Signal</keyword>
<dbReference type="Proteomes" id="UP000295060">
    <property type="component" value="Unassembled WGS sequence"/>
</dbReference>
<evidence type="ECO:0000313" key="3">
    <source>
        <dbReference type="Proteomes" id="UP000295060"/>
    </source>
</evidence>
<evidence type="ECO:0000256" key="1">
    <source>
        <dbReference type="SAM" id="SignalP"/>
    </source>
</evidence>
<keyword evidence="3" id="KW-1185">Reference proteome</keyword>
<protein>
    <recommendedName>
        <fullName evidence="4">DUF4185 domain-containing protein</fullName>
    </recommendedName>
</protein>
<comment type="caution">
    <text evidence="2">The sequence shown here is derived from an EMBL/GenBank/DDBJ whole genome shotgun (WGS) entry which is preliminary data.</text>
</comment>
<accession>A0ABY2F5L4</accession>
<reference evidence="2 3" key="1">
    <citation type="submission" date="2019-03" db="EMBL/GenBank/DDBJ databases">
        <title>Genomic Encyclopedia of Type Strains, Phase III (KMG-III): the genomes of soil and plant-associated and newly described type strains.</title>
        <authorList>
            <person name="Whitman W."/>
        </authorList>
    </citation>
    <scope>NUCLEOTIDE SEQUENCE [LARGE SCALE GENOMIC DNA]</scope>
    <source>
        <strain evidence="2 3">VKMAc-2574</strain>
    </source>
</reference>
<feature type="chain" id="PRO_5045463999" description="DUF4185 domain-containing protein" evidence="1">
    <location>
        <begin position="28"/>
        <end position="318"/>
    </location>
</feature>
<dbReference type="EMBL" id="SODU01000005">
    <property type="protein sequence ID" value="TDW81789.1"/>
    <property type="molecule type" value="Genomic_DNA"/>
</dbReference>
<proteinExistence type="predicted"/>
<evidence type="ECO:0008006" key="4">
    <source>
        <dbReference type="Google" id="ProtNLM"/>
    </source>
</evidence>
<name>A0ABY2F5L4_9ACTN</name>
<feature type="signal peptide" evidence="1">
    <location>
        <begin position="1"/>
        <end position="27"/>
    </location>
</feature>
<dbReference type="RefSeq" id="WP_238175851.1">
    <property type="nucleotide sequence ID" value="NZ_SODU01000005.1"/>
</dbReference>
<gene>
    <name evidence="2" type="ORF">EV137_7799</name>
</gene>
<organism evidence="2 3">
    <name type="scientific">Kribbella pratensis</name>
    <dbReference type="NCBI Taxonomy" id="2512112"/>
    <lineage>
        <taxon>Bacteria</taxon>
        <taxon>Bacillati</taxon>
        <taxon>Actinomycetota</taxon>
        <taxon>Actinomycetes</taxon>
        <taxon>Propionibacteriales</taxon>
        <taxon>Kribbellaceae</taxon>
        <taxon>Kribbella</taxon>
    </lineage>
</organism>
<sequence>MRTLRTFRLRTALAVLAVAAVPAGAVAVPATASTAGSHARATSTTASASCLVSLGSLTAGGDHLARHVSATVPPTAGAGELVAHDVYPDGLVRLSSSMIGTDDGYDGLDVSGFVVMGDALYGSGYKAANGEIVNAGLSRVGGGWSSFTGFERAEYRSPTGDFWRMNAYGLRNDGTLFRWTFDRTGAWRTKTSYPGFAAVKSMALISKTRTYDTFLANTRSGALYTIHIPTTSPMKPVVKLVRGSTWQGFETMLVQPCGQNGTLLLGIDKDTKAGYLYAVGHANGPATVIQGRGKVPITFDDPVNFRWIPRYDDWLFGE</sequence>